<feature type="compositionally biased region" description="Polar residues" evidence="1">
    <location>
        <begin position="86"/>
        <end position="97"/>
    </location>
</feature>
<proteinExistence type="predicted"/>
<accession>A0A5S6Q3Q1</accession>
<evidence type="ECO:0000313" key="2">
    <source>
        <dbReference type="Proteomes" id="UP000046395"/>
    </source>
</evidence>
<evidence type="ECO:0000313" key="3">
    <source>
        <dbReference type="WBParaSite" id="TMUE_0000001861.1"/>
    </source>
</evidence>
<feature type="region of interest" description="Disordered" evidence="1">
    <location>
        <begin position="64"/>
        <end position="97"/>
    </location>
</feature>
<evidence type="ECO:0000256" key="1">
    <source>
        <dbReference type="SAM" id="MobiDB-lite"/>
    </source>
</evidence>
<sequence>MNTSICKVALLESTHSCGENVHSSDYLPPEMMNSTRTQMTQMSVEDRSKSEELKASWSRMAIVSPRDRLPSRDGTANQRDGAEKSVPSSFKRTDSTSQLSFVENEQEFEYDYYDAPVMGSILNPLQPWELIDNDFDFCSE</sequence>
<name>A0A5S6Q3Q1_TRIMR</name>
<dbReference type="AlphaFoldDB" id="A0A5S6Q3Q1"/>
<dbReference type="WBParaSite" id="TMUE_0000001861.1">
    <property type="protein sequence ID" value="TMUE_0000001861.1"/>
    <property type="gene ID" value="WBGene00297728"/>
</dbReference>
<reference evidence="3" key="1">
    <citation type="submission" date="2019-12" db="UniProtKB">
        <authorList>
            <consortium name="WormBaseParasite"/>
        </authorList>
    </citation>
    <scope>IDENTIFICATION</scope>
</reference>
<organism evidence="2 3">
    <name type="scientific">Trichuris muris</name>
    <name type="common">Mouse whipworm</name>
    <dbReference type="NCBI Taxonomy" id="70415"/>
    <lineage>
        <taxon>Eukaryota</taxon>
        <taxon>Metazoa</taxon>
        <taxon>Ecdysozoa</taxon>
        <taxon>Nematoda</taxon>
        <taxon>Enoplea</taxon>
        <taxon>Dorylaimia</taxon>
        <taxon>Trichinellida</taxon>
        <taxon>Trichuridae</taxon>
        <taxon>Trichuris</taxon>
    </lineage>
</organism>
<protein>
    <submittedName>
        <fullName evidence="3">AGC-kinase C-terminal domain-containing protein</fullName>
    </submittedName>
</protein>
<keyword evidence="2" id="KW-1185">Reference proteome</keyword>
<dbReference type="Proteomes" id="UP000046395">
    <property type="component" value="Unassembled WGS sequence"/>
</dbReference>